<comment type="caution">
    <text evidence="3">The sequence shown here is derived from an EMBL/GenBank/DDBJ whole genome shotgun (WGS) entry which is preliminary data.</text>
</comment>
<feature type="compositionally biased region" description="Basic residues" evidence="1">
    <location>
        <begin position="78"/>
        <end position="88"/>
    </location>
</feature>
<protein>
    <submittedName>
        <fullName evidence="3">Uncharacterized protein</fullName>
    </submittedName>
</protein>
<reference evidence="3" key="1">
    <citation type="submission" date="2018-10" db="EMBL/GenBank/DDBJ databases">
        <title>Effector identification in a new, highly contiguous assembly of the strawberry crown rot pathogen Phytophthora cactorum.</title>
        <authorList>
            <person name="Armitage A.D."/>
            <person name="Nellist C.F."/>
            <person name="Bates H."/>
            <person name="Vickerstaff R.J."/>
            <person name="Harrison R.J."/>
        </authorList>
    </citation>
    <scope>NUCLEOTIDE SEQUENCE</scope>
    <source>
        <strain evidence="2">15-7</strain>
        <strain evidence="3">4032</strain>
        <strain evidence="4">P415</strain>
    </source>
</reference>
<dbReference type="EMBL" id="RCML01001475">
    <property type="protein sequence ID" value="KAG2962318.1"/>
    <property type="molecule type" value="Genomic_DNA"/>
</dbReference>
<evidence type="ECO:0000313" key="3">
    <source>
        <dbReference type="EMBL" id="KAG2884482.1"/>
    </source>
</evidence>
<feature type="compositionally biased region" description="Basic and acidic residues" evidence="1">
    <location>
        <begin position="1"/>
        <end position="27"/>
    </location>
</feature>
<dbReference type="AlphaFoldDB" id="A0A8T1AQI5"/>
<dbReference type="EMBL" id="RCMI01001493">
    <property type="protein sequence ID" value="KAG2884482.1"/>
    <property type="molecule type" value="Genomic_DNA"/>
</dbReference>
<feature type="compositionally biased region" description="Polar residues" evidence="1">
    <location>
        <begin position="109"/>
        <end position="121"/>
    </location>
</feature>
<evidence type="ECO:0000313" key="5">
    <source>
        <dbReference type="Proteomes" id="UP000774804"/>
    </source>
</evidence>
<dbReference type="Proteomes" id="UP000774804">
    <property type="component" value="Unassembled WGS sequence"/>
</dbReference>
<proteinExistence type="predicted"/>
<feature type="region of interest" description="Disordered" evidence="1">
    <location>
        <begin position="1"/>
        <end position="37"/>
    </location>
</feature>
<name>A0A8T1AQI5_9STRA</name>
<evidence type="ECO:0000313" key="2">
    <source>
        <dbReference type="EMBL" id="KAG2830296.1"/>
    </source>
</evidence>
<sequence>MNQDLRRTFDGIRTDASKVRNPLEAHLEPLQPPAPNFEKKLQMHSKIRPYVPAEYRSDPIYDAPTEEEERLANEAKQARRKASAKKKKSAADTSGAKATPTEHTEGESTENGTQMNVSVDSPAQPKRGKRAPKRAKKDK</sequence>
<dbReference type="Proteomes" id="UP000735874">
    <property type="component" value="Unassembled WGS sequence"/>
</dbReference>
<gene>
    <name evidence="2" type="ORF">PC113_g21135</name>
    <name evidence="3" type="ORF">PC115_g21323</name>
    <name evidence="4" type="ORF">PC118_g21488</name>
</gene>
<feature type="region of interest" description="Disordered" evidence="1">
    <location>
        <begin position="49"/>
        <end position="139"/>
    </location>
</feature>
<evidence type="ECO:0000313" key="4">
    <source>
        <dbReference type="EMBL" id="KAG2962318.1"/>
    </source>
</evidence>
<feature type="compositionally biased region" description="Basic residues" evidence="1">
    <location>
        <begin position="126"/>
        <end position="139"/>
    </location>
</feature>
<organism evidence="3 5">
    <name type="scientific">Phytophthora cactorum</name>
    <dbReference type="NCBI Taxonomy" id="29920"/>
    <lineage>
        <taxon>Eukaryota</taxon>
        <taxon>Sar</taxon>
        <taxon>Stramenopiles</taxon>
        <taxon>Oomycota</taxon>
        <taxon>Peronosporomycetes</taxon>
        <taxon>Peronosporales</taxon>
        <taxon>Peronosporaceae</taxon>
        <taxon>Phytophthora</taxon>
    </lineage>
</organism>
<accession>A0A8T1AQI5</accession>
<dbReference type="EMBL" id="RCMG01001322">
    <property type="protein sequence ID" value="KAG2830296.1"/>
    <property type="molecule type" value="Genomic_DNA"/>
</dbReference>
<evidence type="ECO:0000256" key="1">
    <source>
        <dbReference type="SAM" id="MobiDB-lite"/>
    </source>
</evidence>
<dbReference type="Proteomes" id="UP000697107">
    <property type="component" value="Unassembled WGS sequence"/>
</dbReference>